<keyword evidence="6" id="KW-0378">Hydrolase</keyword>
<dbReference type="SMART" id="SM00481">
    <property type="entry name" value="POLIIIAc"/>
    <property type="match status" value="1"/>
</dbReference>
<dbReference type="InterPro" id="IPR016195">
    <property type="entry name" value="Pol/histidinol_Pase-like"/>
</dbReference>
<dbReference type="InterPro" id="IPR004013">
    <property type="entry name" value="PHP_dom"/>
</dbReference>
<dbReference type="InterPro" id="IPR010996">
    <property type="entry name" value="HHH_MUS81"/>
</dbReference>
<dbReference type="PIRSF" id="PIRSF005047">
    <property type="entry name" value="UCP005047_YshC"/>
    <property type="match status" value="1"/>
</dbReference>
<keyword evidence="7" id="KW-1185">Reference proteome</keyword>
<dbReference type="SMART" id="SM00278">
    <property type="entry name" value="HhH1"/>
    <property type="match status" value="3"/>
</dbReference>
<dbReference type="GO" id="GO:0003887">
    <property type="term" value="F:DNA-directed DNA polymerase activity"/>
    <property type="evidence" value="ECO:0007669"/>
    <property type="project" value="InterPro"/>
</dbReference>
<dbReference type="InterPro" id="IPR002054">
    <property type="entry name" value="DNA-dir_DNA_pol_X"/>
</dbReference>
<dbReference type="SMART" id="SM00483">
    <property type="entry name" value="POLXc"/>
    <property type="match status" value="1"/>
</dbReference>
<evidence type="ECO:0000259" key="5">
    <source>
        <dbReference type="SMART" id="SM00483"/>
    </source>
</evidence>
<dbReference type="InterPro" id="IPR050243">
    <property type="entry name" value="PHP_phosphatase"/>
</dbReference>
<dbReference type="Proteomes" id="UP000321907">
    <property type="component" value="Unassembled WGS sequence"/>
</dbReference>
<dbReference type="OrthoDB" id="9808747at2"/>
<dbReference type="CDD" id="cd07436">
    <property type="entry name" value="PHP_PolX"/>
    <property type="match status" value="1"/>
</dbReference>
<dbReference type="GO" id="GO:0006281">
    <property type="term" value="P:DNA repair"/>
    <property type="evidence" value="ECO:0007669"/>
    <property type="project" value="InterPro"/>
</dbReference>
<dbReference type="PANTHER" id="PTHR36928:SF1">
    <property type="entry name" value="PHOSPHATASE YCDX-RELATED"/>
    <property type="match status" value="1"/>
</dbReference>
<dbReference type="AlphaFoldDB" id="A0A5C7FV17"/>
<feature type="domain" description="Helix-hairpin-helix DNA-binding motif class 1" evidence="3">
    <location>
        <begin position="90"/>
        <end position="109"/>
    </location>
</feature>
<organism evidence="6 7">
    <name type="scientific">Neolewinella aurantiaca</name>
    <dbReference type="NCBI Taxonomy" id="2602767"/>
    <lineage>
        <taxon>Bacteria</taxon>
        <taxon>Pseudomonadati</taxon>
        <taxon>Bacteroidota</taxon>
        <taxon>Saprospiria</taxon>
        <taxon>Saprospirales</taxon>
        <taxon>Lewinellaceae</taxon>
        <taxon>Neolewinella</taxon>
    </lineage>
</organism>
<evidence type="ECO:0000256" key="1">
    <source>
        <dbReference type="ARBA" id="ARBA00022634"/>
    </source>
</evidence>
<evidence type="ECO:0000313" key="7">
    <source>
        <dbReference type="Proteomes" id="UP000321907"/>
    </source>
</evidence>
<dbReference type="Gene3D" id="1.10.150.20">
    <property type="entry name" value="5' to 3' exonuclease, C-terminal subdomain"/>
    <property type="match status" value="1"/>
</dbReference>
<dbReference type="RefSeq" id="WP_147929941.1">
    <property type="nucleotide sequence ID" value="NZ_VOXD01000007.1"/>
</dbReference>
<evidence type="ECO:0000259" key="3">
    <source>
        <dbReference type="SMART" id="SM00278"/>
    </source>
</evidence>
<evidence type="ECO:0000259" key="4">
    <source>
        <dbReference type="SMART" id="SM00481"/>
    </source>
</evidence>
<feature type="domain" description="Polymerase/histidinol phosphatase N-terminal" evidence="4">
    <location>
        <begin position="325"/>
        <end position="404"/>
    </location>
</feature>
<gene>
    <name evidence="6" type="ORF">FUA23_06645</name>
</gene>
<dbReference type="Pfam" id="PF14716">
    <property type="entry name" value="HHH_8"/>
    <property type="match status" value="1"/>
</dbReference>
<keyword evidence="6" id="KW-0540">Nuclease</keyword>
<dbReference type="GO" id="GO:0003677">
    <property type="term" value="F:DNA binding"/>
    <property type="evidence" value="ECO:0007669"/>
    <property type="project" value="InterPro"/>
</dbReference>
<protein>
    <submittedName>
        <fullName evidence="6">DNA polymerase/3'-5' exonuclease PolX</fullName>
    </submittedName>
</protein>
<dbReference type="Pfam" id="PF14520">
    <property type="entry name" value="HHH_5"/>
    <property type="match status" value="1"/>
</dbReference>
<dbReference type="GO" id="GO:0005829">
    <property type="term" value="C:cytosol"/>
    <property type="evidence" value="ECO:0007669"/>
    <property type="project" value="TreeGrafter"/>
</dbReference>
<dbReference type="InterPro" id="IPR022311">
    <property type="entry name" value="PolX-like"/>
</dbReference>
<dbReference type="PANTHER" id="PTHR36928">
    <property type="entry name" value="PHOSPHATASE YCDX-RELATED"/>
    <property type="match status" value="1"/>
</dbReference>
<dbReference type="InterPro" id="IPR027421">
    <property type="entry name" value="DNA_pol_lamdba_lyase_dom_sf"/>
</dbReference>
<feature type="domain" description="Helix-hairpin-helix DNA-binding motif class 1" evidence="3">
    <location>
        <begin position="50"/>
        <end position="69"/>
    </location>
</feature>
<reference evidence="6 7" key="1">
    <citation type="submission" date="2019-08" db="EMBL/GenBank/DDBJ databases">
        <title>Lewinella sp. strain SSH13 Genome sequencing and assembly.</title>
        <authorList>
            <person name="Kim I."/>
        </authorList>
    </citation>
    <scope>NUCLEOTIDE SEQUENCE [LARGE SCALE GENOMIC DNA]</scope>
    <source>
        <strain evidence="6 7">SSH13</strain>
    </source>
</reference>
<keyword evidence="1" id="KW-0237">DNA synthesis</keyword>
<accession>A0A5C7FV17</accession>
<dbReference type="Gene3D" id="1.10.150.110">
    <property type="entry name" value="DNA polymerase beta, N-terminal domain-like"/>
    <property type="match status" value="1"/>
</dbReference>
<dbReference type="InterPro" id="IPR047967">
    <property type="entry name" value="PolX_PHP"/>
</dbReference>
<dbReference type="Gene3D" id="3.20.20.140">
    <property type="entry name" value="Metal-dependent hydrolases"/>
    <property type="match status" value="1"/>
</dbReference>
<proteinExistence type="predicted"/>
<name>A0A5C7FV17_9BACT</name>
<feature type="domain" description="DNA-directed DNA polymerase X" evidence="5">
    <location>
        <begin position="1"/>
        <end position="301"/>
    </location>
</feature>
<dbReference type="InterPro" id="IPR003583">
    <property type="entry name" value="Hlx-hairpin-Hlx_DNA-bd_motif"/>
</dbReference>
<keyword evidence="2" id="KW-0235">DNA replication</keyword>
<keyword evidence="6" id="KW-0269">Exonuclease</keyword>
<dbReference type="EMBL" id="VOXD01000007">
    <property type="protein sequence ID" value="TXF90460.1"/>
    <property type="molecule type" value="Genomic_DNA"/>
</dbReference>
<dbReference type="GO" id="GO:0042578">
    <property type="term" value="F:phosphoric ester hydrolase activity"/>
    <property type="evidence" value="ECO:0007669"/>
    <property type="project" value="TreeGrafter"/>
</dbReference>
<dbReference type="Pfam" id="PF02811">
    <property type="entry name" value="PHP"/>
    <property type="match status" value="1"/>
</dbReference>
<dbReference type="GO" id="GO:0008270">
    <property type="term" value="F:zinc ion binding"/>
    <property type="evidence" value="ECO:0007669"/>
    <property type="project" value="TreeGrafter"/>
</dbReference>
<comment type="caution">
    <text evidence="6">The sequence shown here is derived from an EMBL/GenBank/DDBJ whole genome shotgun (WGS) entry which is preliminary data.</text>
</comment>
<evidence type="ECO:0000256" key="2">
    <source>
        <dbReference type="ARBA" id="ARBA00022705"/>
    </source>
</evidence>
<dbReference type="SUPFAM" id="SSF89550">
    <property type="entry name" value="PHP domain-like"/>
    <property type="match status" value="1"/>
</dbReference>
<sequence>MKNPEIARHFNTLAKLMELHKDNPFKIRSYVSAYNKLRKMDEPLEGKSEKELQEIEGVGKAIAAKIFELCTTGKMETLEKWKAKTPAGIQEMLSIRGFGPKKVKAVWDGLGVTTVGQLLYAINENRLVELKGFGAKTQETLREKLEFHQRSSGQFLFRTLDVAATALLTQLRTEFPGEVFERTGALRRLCPTLTNIAILTSLAPAAAQNIKAAEVIEAAAQSATQDSGSAVTKLEVDGFPVRLYHCTKENFGSKQFRHTGTPEFLNAFVAAFPGVDFQDCATEAEVFAKAACGPIPAELREDDTYIDLARNGQLPELLEVSDIRGVVHSHSTYSDGIHSLRQMAEATRDKGYDYLVISDHSKTAVYAGGLSVERVKEQWEEIDALNQELAPFRIYKSIESDILTDGSLDYDEEILQGFDLVIASVHSGLNMDEEKATERILTAIRNPYTTVLGHPTGRLLLSRAGYPLDHKRIIDACAENDVVIELNANPYRLDMDWEWIPYAIERGVPISINPDAHSVGGINDIKYGVYAARKGGLEAKNCWNAGTLSM</sequence>
<dbReference type="FunFam" id="3.20.20.140:FF:000047">
    <property type="entry name" value="PHP domain-containing protein"/>
    <property type="match status" value="1"/>
</dbReference>
<dbReference type="GO" id="GO:0004527">
    <property type="term" value="F:exonuclease activity"/>
    <property type="evidence" value="ECO:0007669"/>
    <property type="project" value="UniProtKB-KW"/>
</dbReference>
<dbReference type="SUPFAM" id="SSF47802">
    <property type="entry name" value="DNA polymerase beta, N-terminal domain-like"/>
    <property type="match status" value="1"/>
</dbReference>
<dbReference type="InterPro" id="IPR003141">
    <property type="entry name" value="Pol/His_phosphatase_N"/>
</dbReference>
<feature type="domain" description="Helix-hairpin-helix DNA-binding motif class 1" evidence="3">
    <location>
        <begin position="125"/>
        <end position="144"/>
    </location>
</feature>
<evidence type="ECO:0000313" key="6">
    <source>
        <dbReference type="EMBL" id="TXF90460.1"/>
    </source>
</evidence>